<dbReference type="EMBL" id="VSWC01000042">
    <property type="protein sequence ID" value="KAA1103051.1"/>
    <property type="molecule type" value="Genomic_DNA"/>
</dbReference>
<protein>
    <submittedName>
        <fullName evidence="2">Uncharacterized protein</fullName>
    </submittedName>
</protein>
<comment type="caution">
    <text evidence="2">The sequence shown here is derived from an EMBL/GenBank/DDBJ whole genome shotgun (WGS) entry which is preliminary data.</text>
</comment>
<name>A0A5B0PP98_PUCGR</name>
<keyword evidence="3" id="KW-1185">Reference proteome</keyword>
<keyword evidence="1" id="KW-0732">Signal</keyword>
<dbReference type="Proteomes" id="UP000324748">
    <property type="component" value="Unassembled WGS sequence"/>
</dbReference>
<proteinExistence type="predicted"/>
<reference evidence="2 3" key="1">
    <citation type="submission" date="2019-05" db="EMBL/GenBank/DDBJ databases">
        <title>Emergence of the Ug99 lineage of the wheat stem rust pathogen through somatic hybridization.</title>
        <authorList>
            <person name="Li F."/>
            <person name="Upadhyaya N.M."/>
            <person name="Sperschneider J."/>
            <person name="Matny O."/>
            <person name="Nguyen-Phuc H."/>
            <person name="Mago R."/>
            <person name="Raley C."/>
            <person name="Miller M.E."/>
            <person name="Silverstein K.A.T."/>
            <person name="Henningsen E."/>
            <person name="Hirsch C.D."/>
            <person name="Visser B."/>
            <person name="Pretorius Z.A."/>
            <person name="Steffenson B.J."/>
            <person name="Schwessinger B."/>
            <person name="Dodds P.N."/>
            <person name="Figueroa M."/>
        </authorList>
    </citation>
    <scope>NUCLEOTIDE SEQUENCE [LARGE SCALE GENOMIC DNA]</scope>
    <source>
        <strain evidence="2">21-0</strain>
    </source>
</reference>
<sequence length="526" mass="61214">MRFASGYYPHVHVALLLVTVCYLQTVQCAYSSCSRPGEAEDLAEPLIRYNMPSVASIIEDSKYSPKPSEEATIEKHISNIPQLGYRGDGVEESVGELPKSVANKNSRRANLKSLRESLNRIRRDPERFFEYQDPKEFLNPPAWNQAQPSNKHLQALDQIHEKIETTHPALSIKRNSLIVAGQPIPEEIEAIGIHYVQTLIDLLCRTQFDRTPQHRFHFLNLQRLVCETIYFFSKHQLISQYKLGILLSGNLASQAFSRHILESFAVDHTISRNWLPLNLKNILNNWFHFSCGNMFEDMPETSKQTFLYYFNRIGFEYYRYYPEELRNQRLKGAMNELEDLLFDKNPTRPENLVNASGNQRSFSLNVKSSSVEKLARLFIDIQQHPDSPSELAHLFQVIDYFNNINPRAFQKFKDTPDFQTKFDSMSSSRQFLAQLENLQIYLETEFNQRRWLNSIFDQSTVNPKSISPLEELEILAKYIKIIEAKYIKKFGMVAESSQLYQYCQHKLFQECLRATKSMMLKLVTSS</sequence>
<evidence type="ECO:0000313" key="3">
    <source>
        <dbReference type="Proteomes" id="UP000324748"/>
    </source>
</evidence>
<dbReference type="AlphaFoldDB" id="A0A5B0PP98"/>
<gene>
    <name evidence="2" type="ORF">PGT21_005075</name>
</gene>
<evidence type="ECO:0000313" key="2">
    <source>
        <dbReference type="EMBL" id="KAA1103051.1"/>
    </source>
</evidence>
<feature type="signal peptide" evidence="1">
    <location>
        <begin position="1"/>
        <end position="28"/>
    </location>
</feature>
<evidence type="ECO:0000256" key="1">
    <source>
        <dbReference type="SAM" id="SignalP"/>
    </source>
</evidence>
<dbReference type="OrthoDB" id="2501642at2759"/>
<accession>A0A5B0PP98</accession>
<organism evidence="2 3">
    <name type="scientific">Puccinia graminis f. sp. tritici</name>
    <dbReference type="NCBI Taxonomy" id="56615"/>
    <lineage>
        <taxon>Eukaryota</taxon>
        <taxon>Fungi</taxon>
        <taxon>Dikarya</taxon>
        <taxon>Basidiomycota</taxon>
        <taxon>Pucciniomycotina</taxon>
        <taxon>Pucciniomycetes</taxon>
        <taxon>Pucciniales</taxon>
        <taxon>Pucciniaceae</taxon>
        <taxon>Puccinia</taxon>
    </lineage>
</organism>
<feature type="chain" id="PRO_5022993513" evidence="1">
    <location>
        <begin position="29"/>
        <end position="526"/>
    </location>
</feature>